<dbReference type="PANTHER" id="PTHR45947:SF3">
    <property type="entry name" value="SULFOQUINOVOSYL TRANSFERASE SQD2"/>
    <property type="match status" value="1"/>
</dbReference>
<dbReference type="SUPFAM" id="SSF53756">
    <property type="entry name" value="UDP-Glycosyltransferase/glycogen phosphorylase"/>
    <property type="match status" value="1"/>
</dbReference>
<organism evidence="3 4">
    <name type="scientific">Desulfobacula phenolica</name>
    <dbReference type="NCBI Taxonomy" id="90732"/>
    <lineage>
        <taxon>Bacteria</taxon>
        <taxon>Pseudomonadati</taxon>
        <taxon>Thermodesulfobacteriota</taxon>
        <taxon>Desulfobacteria</taxon>
        <taxon>Desulfobacterales</taxon>
        <taxon>Desulfobacteraceae</taxon>
        <taxon>Desulfobacula</taxon>
    </lineage>
</organism>
<evidence type="ECO:0000313" key="4">
    <source>
        <dbReference type="Proteomes" id="UP000199608"/>
    </source>
</evidence>
<dbReference type="Gene3D" id="3.40.50.2000">
    <property type="entry name" value="Glycogen Phosphorylase B"/>
    <property type="match status" value="2"/>
</dbReference>
<sequence>MKSNISVLIYSSNSKYQKKNIGGAETSLGLIAEKLAERGIKVTYFTNGFLRIPGIRRKKINGVDVYFFTPWRWPTFNNKFLSLLASKLIRKQKQTALYRLIKKNSINVVHTYDAFPETFDIIEIRRKYNLQFKIMMRVAGLHWAYQMENHLVKPATIEYVFKNIDIINLLDIGFKKLFNEKCKQFGINLVNPKLFIHDIGVDCKFYKDRKKQPENNNFTIVCAARFSHIAKRQDLLIEAIKKIKNHNVHVKFLGDGSLLKKYKKQIDSFSLGHLAQFYGYVSKERLKAITETADLVALPTDYEGVSKSVIEAMAMKLPVLVSDVPALNSFLVHNKTGFLVENTPEKWAEIILKLNKDRKLLCEVAERGYLFTSKTYSADNNIFRFIEVFKQI</sequence>
<dbReference type="Pfam" id="PF13439">
    <property type="entry name" value="Glyco_transf_4"/>
    <property type="match status" value="1"/>
</dbReference>
<evidence type="ECO:0000259" key="2">
    <source>
        <dbReference type="Pfam" id="PF13439"/>
    </source>
</evidence>
<feature type="domain" description="Glycosyl transferase family 1" evidence="1">
    <location>
        <begin position="208"/>
        <end position="369"/>
    </location>
</feature>
<dbReference type="Proteomes" id="UP000199608">
    <property type="component" value="Unassembled WGS sequence"/>
</dbReference>
<keyword evidence="3" id="KW-0808">Transferase</keyword>
<evidence type="ECO:0000313" key="3">
    <source>
        <dbReference type="EMBL" id="SDT86324.1"/>
    </source>
</evidence>
<keyword evidence="4" id="KW-1185">Reference proteome</keyword>
<dbReference type="GO" id="GO:0016757">
    <property type="term" value="F:glycosyltransferase activity"/>
    <property type="evidence" value="ECO:0007669"/>
    <property type="project" value="InterPro"/>
</dbReference>
<dbReference type="CDD" id="cd03801">
    <property type="entry name" value="GT4_PimA-like"/>
    <property type="match status" value="1"/>
</dbReference>
<dbReference type="InterPro" id="IPR028098">
    <property type="entry name" value="Glyco_trans_4-like_N"/>
</dbReference>
<dbReference type="PANTHER" id="PTHR45947">
    <property type="entry name" value="SULFOQUINOVOSYL TRANSFERASE SQD2"/>
    <property type="match status" value="1"/>
</dbReference>
<proteinExistence type="predicted"/>
<dbReference type="EMBL" id="FNLL01000002">
    <property type="protein sequence ID" value="SDT86324.1"/>
    <property type="molecule type" value="Genomic_DNA"/>
</dbReference>
<name>A0A1H2DU58_9BACT</name>
<reference evidence="4" key="1">
    <citation type="submission" date="2016-10" db="EMBL/GenBank/DDBJ databases">
        <authorList>
            <person name="Varghese N."/>
            <person name="Submissions S."/>
        </authorList>
    </citation>
    <scope>NUCLEOTIDE SEQUENCE [LARGE SCALE GENOMIC DNA]</scope>
    <source>
        <strain evidence="4">DSM 3384</strain>
    </source>
</reference>
<dbReference type="AlphaFoldDB" id="A0A1H2DU58"/>
<gene>
    <name evidence="3" type="ORF">SAMN04487931_102187</name>
</gene>
<evidence type="ECO:0000259" key="1">
    <source>
        <dbReference type="Pfam" id="PF00534"/>
    </source>
</evidence>
<dbReference type="InterPro" id="IPR001296">
    <property type="entry name" value="Glyco_trans_1"/>
</dbReference>
<feature type="domain" description="Glycosyltransferase subfamily 4-like N-terminal" evidence="2">
    <location>
        <begin position="21"/>
        <end position="129"/>
    </location>
</feature>
<protein>
    <submittedName>
        <fullName evidence="3">Glycosyltransferase involved in cell wall bisynthesis</fullName>
    </submittedName>
</protein>
<dbReference type="Pfam" id="PF00534">
    <property type="entry name" value="Glycos_transf_1"/>
    <property type="match status" value="1"/>
</dbReference>
<accession>A0A1H2DU58</accession>
<dbReference type="InterPro" id="IPR050194">
    <property type="entry name" value="Glycosyltransferase_grp1"/>
</dbReference>
<dbReference type="RefSeq" id="WP_092230421.1">
    <property type="nucleotide sequence ID" value="NZ_FNLL01000002.1"/>
</dbReference>